<sequence length="53" mass="5926">MKNTQLSRLTDETGKTLQRTVDRKRGPGLCRSEWSGEKVVEIHPEDTAKAAAE</sequence>
<keyword evidence="2" id="KW-1185">Reference proteome</keyword>
<evidence type="ECO:0000313" key="1">
    <source>
        <dbReference type="EMBL" id="SCW84017.1"/>
    </source>
</evidence>
<accession>A0A1G4TRX1</accession>
<dbReference type="Proteomes" id="UP000199150">
    <property type="component" value="Unassembled WGS sequence"/>
</dbReference>
<proteinExistence type="predicted"/>
<evidence type="ECO:0000313" key="2">
    <source>
        <dbReference type="Proteomes" id="UP000199150"/>
    </source>
</evidence>
<gene>
    <name evidence="1" type="ORF">SAMN02927928_0130</name>
</gene>
<protein>
    <submittedName>
        <fullName evidence="1">Uncharacterized protein</fullName>
    </submittedName>
</protein>
<organism evidence="1 2">
    <name type="scientific">Asticcacaulis taihuensis</name>
    <dbReference type="NCBI Taxonomy" id="260084"/>
    <lineage>
        <taxon>Bacteria</taxon>
        <taxon>Pseudomonadati</taxon>
        <taxon>Pseudomonadota</taxon>
        <taxon>Alphaproteobacteria</taxon>
        <taxon>Caulobacterales</taxon>
        <taxon>Caulobacteraceae</taxon>
        <taxon>Asticcacaulis</taxon>
    </lineage>
</organism>
<reference evidence="2" key="1">
    <citation type="submission" date="2016-10" db="EMBL/GenBank/DDBJ databases">
        <authorList>
            <person name="Varghese N."/>
            <person name="Submissions S."/>
        </authorList>
    </citation>
    <scope>NUCLEOTIDE SEQUENCE [LARGE SCALE GENOMIC DNA]</scope>
    <source>
        <strain evidence="2">CGMCC 1.3431</strain>
    </source>
</reference>
<dbReference type="AlphaFoldDB" id="A0A1G4TRX1"/>
<dbReference type="EMBL" id="FMTS01000011">
    <property type="protein sequence ID" value="SCW84017.1"/>
    <property type="molecule type" value="Genomic_DNA"/>
</dbReference>
<name>A0A1G4TRX1_9CAUL</name>